<name>A0A4Y2BCZ8_ARAVE</name>
<dbReference type="Proteomes" id="UP000499080">
    <property type="component" value="Unassembled WGS sequence"/>
</dbReference>
<dbReference type="EMBL" id="BGPR01000064">
    <property type="protein sequence ID" value="GBL89359.1"/>
    <property type="molecule type" value="Genomic_DNA"/>
</dbReference>
<organism evidence="1 2">
    <name type="scientific">Araneus ventricosus</name>
    <name type="common">Orbweaver spider</name>
    <name type="synonym">Epeira ventricosa</name>
    <dbReference type="NCBI Taxonomy" id="182803"/>
    <lineage>
        <taxon>Eukaryota</taxon>
        <taxon>Metazoa</taxon>
        <taxon>Ecdysozoa</taxon>
        <taxon>Arthropoda</taxon>
        <taxon>Chelicerata</taxon>
        <taxon>Arachnida</taxon>
        <taxon>Araneae</taxon>
        <taxon>Araneomorphae</taxon>
        <taxon>Entelegynae</taxon>
        <taxon>Araneoidea</taxon>
        <taxon>Araneidae</taxon>
        <taxon>Araneus</taxon>
    </lineage>
</organism>
<sequence>MLTNLKQEEILTRCNDCEKTRRLLMSNAVVGPAEESAIVGGGDGHVGGVADHPFAGVLQVVVLVDCVAEFPFEGDVCGLSLDFTSHDDALVQTHHVRDLLVLLTDGGVWERKIYAKFSYP</sequence>
<reference evidence="1 2" key="1">
    <citation type="journal article" date="2019" name="Sci. Rep.">
        <title>Orb-weaving spider Araneus ventricosus genome elucidates the spidroin gene catalogue.</title>
        <authorList>
            <person name="Kono N."/>
            <person name="Nakamura H."/>
            <person name="Ohtoshi R."/>
            <person name="Moran D.A.P."/>
            <person name="Shinohara A."/>
            <person name="Yoshida Y."/>
            <person name="Fujiwara M."/>
            <person name="Mori M."/>
            <person name="Tomita M."/>
            <person name="Arakawa K."/>
        </authorList>
    </citation>
    <scope>NUCLEOTIDE SEQUENCE [LARGE SCALE GENOMIC DNA]</scope>
</reference>
<proteinExistence type="predicted"/>
<keyword evidence="2" id="KW-1185">Reference proteome</keyword>
<evidence type="ECO:0000313" key="2">
    <source>
        <dbReference type="Proteomes" id="UP000499080"/>
    </source>
</evidence>
<protein>
    <submittedName>
        <fullName evidence="1">Uncharacterized protein</fullName>
    </submittedName>
</protein>
<accession>A0A4Y2BCZ8</accession>
<dbReference type="AlphaFoldDB" id="A0A4Y2BCZ8"/>
<gene>
    <name evidence="1" type="ORF">AVEN_225878_1</name>
</gene>
<comment type="caution">
    <text evidence="1">The sequence shown here is derived from an EMBL/GenBank/DDBJ whole genome shotgun (WGS) entry which is preliminary data.</text>
</comment>
<evidence type="ECO:0000313" key="1">
    <source>
        <dbReference type="EMBL" id="GBL89359.1"/>
    </source>
</evidence>